<dbReference type="AlphaFoldDB" id="A0A7C8MC58"/>
<evidence type="ECO:0000313" key="3">
    <source>
        <dbReference type="Proteomes" id="UP000481861"/>
    </source>
</evidence>
<dbReference type="EMBL" id="JAADJZ010000008">
    <property type="protein sequence ID" value="KAF2872955.1"/>
    <property type="molecule type" value="Genomic_DNA"/>
</dbReference>
<reference evidence="2 3" key="1">
    <citation type="submission" date="2020-01" db="EMBL/GenBank/DDBJ databases">
        <authorList>
            <consortium name="DOE Joint Genome Institute"/>
            <person name="Haridas S."/>
            <person name="Albert R."/>
            <person name="Binder M."/>
            <person name="Bloem J."/>
            <person name="Labutti K."/>
            <person name="Salamov A."/>
            <person name="Andreopoulos B."/>
            <person name="Baker S.E."/>
            <person name="Barry K."/>
            <person name="Bills G."/>
            <person name="Bluhm B.H."/>
            <person name="Cannon C."/>
            <person name="Castanera R."/>
            <person name="Culley D.E."/>
            <person name="Daum C."/>
            <person name="Ezra D."/>
            <person name="Gonzalez J.B."/>
            <person name="Henrissat B."/>
            <person name="Kuo A."/>
            <person name="Liang C."/>
            <person name="Lipzen A."/>
            <person name="Lutzoni F."/>
            <person name="Magnuson J."/>
            <person name="Mondo S."/>
            <person name="Nolan M."/>
            <person name="Ohm R."/>
            <person name="Pangilinan J."/>
            <person name="Park H.-J.H."/>
            <person name="Ramirez L."/>
            <person name="Alfaro M."/>
            <person name="Sun H."/>
            <person name="Tritt A."/>
            <person name="Yoshinaga Y."/>
            <person name="Zwiers L.-H.L."/>
            <person name="Turgeon B.G."/>
            <person name="Goodwin S.B."/>
            <person name="Spatafora J.W."/>
            <person name="Crous P.W."/>
            <person name="Grigoriev I.V."/>
        </authorList>
    </citation>
    <scope>NUCLEOTIDE SEQUENCE [LARGE SCALE GENOMIC DNA]</scope>
    <source>
        <strain evidence="2 3">CBS 611.86</strain>
    </source>
</reference>
<gene>
    <name evidence="2" type="ORF">BDV95DRAFT_605540</name>
</gene>
<feature type="compositionally biased region" description="Basic and acidic residues" evidence="1">
    <location>
        <begin position="56"/>
        <end position="76"/>
    </location>
</feature>
<evidence type="ECO:0000256" key="1">
    <source>
        <dbReference type="SAM" id="MobiDB-lite"/>
    </source>
</evidence>
<comment type="caution">
    <text evidence="2">The sequence shown here is derived from an EMBL/GenBank/DDBJ whole genome shotgun (WGS) entry which is preliminary data.</text>
</comment>
<dbReference type="Proteomes" id="UP000481861">
    <property type="component" value="Unassembled WGS sequence"/>
</dbReference>
<sequence length="235" mass="26278">MTERWTHANVSLASAYAFSPSTPTVSRLLALLPSPTVGETRVRAWLGLDLFASHDRSRPEQRKRQRDSDSGSDHPQHIRHASPKQRNGDDDDIVRGQSVPHAGSVIELNERTTLSSISAGSKRSARPKRQKTLLRNVRPPILRENPLIPVPVDVAPRLRALLQGLSRRLTSQFITACLRAILGKEPAFQNALVHEPIDDDAYNESDERLAERKRPPWRLSTKSCDFPTTGVAMHL</sequence>
<proteinExistence type="predicted"/>
<evidence type="ECO:0000313" key="2">
    <source>
        <dbReference type="EMBL" id="KAF2872955.1"/>
    </source>
</evidence>
<name>A0A7C8MC58_9PLEO</name>
<accession>A0A7C8MC58</accession>
<keyword evidence="3" id="KW-1185">Reference proteome</keyword>
<organism evidence="2 3">
    <name type="scientific">Massariosphaeria phaeospora</name>
    <dbReference type="NCBI Taxonomy" id="100035"/>
    <lineage>
        <taxon>Eukaryota</taxon>
        <taxon>Fungi</taxon>
        <taxon>Dikarya</taxon>
        <taxon>Ascomycota</taxon>
        <taxon>Pezizomycotina</taxon>
        <taxon>Dothideomycetes</taxon>
        <taxon>Pleosporomycetidae</taxon>
        <taxon>Pleosporales</taxon>
        <taxon>Pleosporales incertae sedis</taxon>
        <taxon>Massariosphaeria</taxon>
    </lineage>
</organism>
<protein>
    <submittedName>
        <fullName evidence="2">Uncharacterized protein</fullName>
    </submittedName>
</protein>
<feature type="region of interest" description="Disordered" evidence="1">
    <location>
        <begin position="56"/>
        <end position="107"/>
    </location>
</feature>